<feature type="region of interest" description="Disordered" evidence="9">
    <location>
        <begin position="358"/>
        <end position="379"/>
    </location>
</feature>
<keyword evidence="8" id="KW-0902">Two-component regulatory system</keyword>
<accession>A0A2T0LL43</accession>
<dbReference type="GO" id="GO:0016020">
    <property type="term" value="C:membrane"/>
    <property type="evidence" value="ECO:0007669"/>
    <property type="project" value="InterPro"/>
</dbReference>
<dbReference type="OrthoDB" id="227596at2"/>
<dbReference type="GO" id="GO:0046983">
    <property type="term" value="F:protein dimerization activity"/>
    <property type="evidence" value="ECO:0007669"/>
    <property type="project" value="InterPro"/>
</dbReference>
<gene>
    <name evidence="14" type="ORF">B0I33_114141</name>
</gene>
<dbReference type="AlphaFoldDB" id="A0A2T0LL43"/>
<evidence type="ECO:0000259" key="12">
    <source>
        <dbReference type="Pfam" id="PF07730"/>
    </source>
</evidence>
<dbReference type="EMBL" id="PVNH01000014">
    <property type="protein sequence ID" value="PRX43680.1"/>
    <property type="molecule type" value="Genomic_DNA"/>
</dbReference>
<dbReference type="GO" id="GO:0000155">
    <property type="term" value="F:phosphorelay sensor kinase activity"/>
    <property type="evidence" value="ECO:0007669"/>
    <property type="project" value="InterPro"/>
</dbReference>
<dbReference type="PANTHER" id="PTHR24421:SF10">
    <property type="entry name" value="NITRATE_NITRITE SENSOR PROTEIN NARQ"/>
    <property type="match status" value="1"/>
</dbReference>
<keyword evidence="3" id="KW-0597">Phosphoprotein</keyword>
<evidence type="ECO:0000256" key="1">
    <source>
        <dbReference type="ARBA" id="ARBA00000085"/>
    </source>
</evidence>
<feature type="transmembrane region" description="Helical" evidence="10">
    <location>
        <begin position="128"/>
        <end position="148"/>
    </location>
</feature>
<evidence type="ECO:0000256" key="7">
    <source>
        <dbReference type="ARBA" id="ARBA00022840"/>
    </source>
</evidence>
<keyword evidence="15" id="KW-1185">Reference proteome</keyword>
<evidence type="ECO:0000256" key="9">
    <source>
        <dbReference type="SAM" id="MobiDB-lite"/>
    </source>
</evidence>
<dbReference type="Gene3D" id="3.30.565.10">
    <property type="entry name" value="Histidine kinase-like ATPase, C-terminal domain"/>
    <property type="match status" value="1"/>
</dbReference>
<dbReference type="InterPro" id="IPR050482">
    <property type="entry name" value="Sensor_HK_TwoCompSys"/>
</dbReference>
<reference evidence="14 15" key="1">
    <citation type="submission" date="2018-03" db="EMBL/GenBank/DDBJ databases">
        <title>Genomic Encyclopedia of Type Strains, Phase III (KMG-III): the genomes of soil and plant-associated and newly described type strains.</title>
        <authorList>
            <person name="Whitman W."/>
        </authorList>
    </citation>
    <scope>NUCLEOTIDE SEQUENCE [LARGE SCALE GENOMIC DNA]</scope>
    <source>
        <strain evidence="14 15">CGMCC 4.7125</strain>
    </source>
</reference>
<keyword evidence="10" id="KW-0472">Membrane</keyword>
<protein>
    <recommendedName>
        <fullName evidence="2">histidine kinase</fullName>
        <ecNumber evidence="2">2.7.13.3</ecNumber>
    </recommendedName>
</protein>
<dbReference type="Gene3D" id="1.20.5.1930">
    <property type="match status" value="1"/>
</dbReference>
<dbReference type="GO" id="GO:0005524">
    <property type="term" value="F:ATP binding"/>
    <property type="evidence" value="ECO:0007669"/>
    <property type="project" value="UniProtKB-KW"/>
</dbReference>
<dbReference type="EC" id="2.7.13.3" evidence="2"/>
<name>A0A2T0LL43_9PSEU</name>
<proteinExistence type="predicted"/>
<evidence type="ECO:0000256" key="6">
    <source>
        <dbReference type="ARBA" id="ARBA00022777"/>
    </source>
</evidence>
<dbReference type="Pfam" id="PF07730">
    <property type="entry name" value="HisKA_3"/>
    <property type="match status" value="1"/>
</dbReference>
<evidence type="ECO:0000256" key="4">
    <source>
        <dbReference type="ARBA" id="ARBA00022679"/>
    </source>
</evidence>
<dbReference type="SUPFAM" id="SSF55874">
    <property type="entry name" value="ATPase domain of HSP90 chaperone/DNA topoisomerase II/histidine kinase"/>
    <property type="match status" value="1"/>
</dbReference>
<feature type="domain" description="Signal transduction histidine kinase subgroup 3 dimerisation and phosphoacceptor" evidence="12">
    <location>
        <begin position="181"/>
        <end position="246"/>
    </location>
</feature>
<evidence type="ECO:0000256" key="10">
    <source>
        <dbReference type="SAM" id="Phobius"/>
    </source>
</evidence>
<keyword evidence="4" id="KW-0808">Transferase</keyword>
<evidence type="ECO:0000256" key="3">
    <source>
        <dbReference type="ARBA" id="ARBA00022553"/>
    </source>
</evidence>
<feature type="domain" description="Histidine kinase/HSP90-like ATPase" evidence="11">
    <location>
        <begin position="288"/>
        <end position="376"/>
    </location>
</feature>
<dbReference type="RefSeq" id="WP_106182278.1">
    <property type="nucleotide sequence ID" value="NZ_PVNH01000014.1"/>
</dbReference>
<dbReference type="Pfam" id="PF23539">
    <property type="entry name" value="DUF7134"/>
    <property type="match status" value="1"/>
</dbReference>
<evidence type="ECO:0000259" key="11">
    <source>
        <dbReference type="Pfam" id="PF02518"/>
    </source>
</evidence>
<dbReference type="InterPro" id="IPR011712">
    <property type="entry name" value="Sig_transdc_His_kin_sub3_dim/P"/>
</dbReference>
<evidence type="ECO:0000259" key="13">
    <source>
        <dbReference type="Pfam" id="PF23539"/>
    </source>
</evidence>
<dbReference type="CDD" id="cd16917">
    <property type="entry name" value="HATPase_UhpB-NarQ-NarX-like"/>
    <property type="match status" value="1"/>
</dbReference>
<keyword evidence="6 14" id="KW-0418">Kinase</keyword>
<dbReference type="Proteomes" id="UP000238362">
    <property type="component" value="Unassembled WGS sequence"/>
</dbReference>
<dbReference type="PANTHER" id="PTHR24421">
    <property type="entry name" value="NITRATE/NITRITE SENSOR PROTEIN NARX-RELATED"/>
    <property type="match status" value="1"/>
</dbReference>
<dbReference type="InterPro" id="IPR003594">
    <property type="entry name" value="HATPase_dom"/>
</dbReference>
<evidence type="ECO:0000313" key="14">
    <source>
        <dbReference type="EMBL" id="PRX43680.1"/>
    </source>
</evidence>
<keyword evidence="10" id="KW-1133">Transmembrane helix</keyword>
<keyword evidence="5" id="KW-0547">Nucleotide-binding</keyword>
<evidence type="ECO:0000313" key="15">
    <source>
        <dbReference type="Proteomes" id="UP000238362"/>
    </source>
</evidence>
<keyword evidence="7" id="KW-0067">ATP-binding</keyword>
<dbReference type="InterPro" id="IPR055558">
    <property type="entry name" value="DUF7134"/>
</dbReference>
<evidence type="ECO:0000256" key="8">
    <source>
        <dbReference type="ARBA" id="ARBA00023012"/>
    </source>
</evidence>
<comment type="caution">
    <text evidence="14">The sequence shown here is derived from an EMBL/GenBank/DDBJ whole genome shotgun (WGS) entry which is preliminary data.</text>
</comment>
<keyword evidence="10" id="KW-0812">Transmembrane</keyword>
<evidence type="ECO:0000256" key="2">
    <source>
        <dbReference type="ARBA" id="ARBA00012438"/>
    </source>
</evidence>
<feature type="domain" description="DUF7134" evidence="13">
    <location>
        <begin position="15"/>
        <end position="153"/>
    </location>
</feature>
<comment type="catalytic activity">
    <reaction evidence="1">
        <text>ATP + protein L-histidine = ADP + protein N-phospho-L-histidine.</text>
        <dbReference type="EC" id="2.7.13.3"/>
    </reaction>
</comment>
<evidence type="ECO:0000256" key="5">
    <source>
        <dbReference type="ARBA" id="ARBA00022741"/>
    </source>
</evidence>
<dbReference type="InterPro" id="IPR036890">
    <property type="entry name" value="HATPase_C_sf"/>
</dbReference>
<feature type="transmembrane region" description="Helical" evidence="10">
    <location>
        <begin position="85"/>
        <end position="108"/>
    </location>
</feature>
<sequence>MATDQGWRAYARDGALTLGVVALVVADAVLGPARPGALDYTLLLAGTLPLVARNRAPRTVLLVSLALVFAYTARVEPGPIATTPVLIALYTVVAVGHRVLATVVVVPLTAFAVADNLLSAPEGPAAQAVQAAILPVGWFAAVFVLGEVTRARRAYLRQAEERAAEAERTREEVALRRASEERLRIARELHDSLTHSISVITVQAGVGVHLARKRGEEVPPALLAVQEASQEASRELRATLEVLREPGDAPDIGLRSLPQLVERASGAGVPVTLTVDGPERSVPPEVDRAAYRIVQEALTNVARHANGASATVCVGYGDGTLVLRIDDDGAATPDDAPVPGAGLTGMRERVSALGGHLRAEPRRGGGFTVEAELPLEGVS</sequence>
<dbReference type="Pfam" id="PF02518">
    <property type="entry name" value="HATPase_c"/>
    <property type="match status" value="1"/>
</dbReference>
<organism evidence="14 15">
    <name type="scientific">Prauserella shujinwangii</name>
    <dbReference type="NCBI Taxonomy" id="1453103"/>
    <lineage>
        <taxon>Bacteria</taxon>
        <taxon>Bacillati</taxon>
        <taxon>Actinomycetota</taxon>
        <taxon>Actinomycetes</taxon>
        <taxon>Pseudonocardiales</taxon>
        <taxon>Pseudonocardiaceae</taxon>
        <taxon>Prauserella</taxon>
    </lineage>
</organism>